<dbReference type="PANTHER" id="PTHR30055:SF226">
    <property type="entry name" value="HTH-TYPE TRANSCRIPTIONAL REGULATOR PKSA"/>
    <property type="match status" value="1"/>
</dbReference>
<dbReference type="RefSeq" id="WP_188830392.1">
    <property type="nucleotide sequence ID" value="NZ_BMMW01000004.1"/>
</dbReference>
<name>A0A917QPH1_9NOCA</name>
<dbReference type="InterPro" id="IPR050109">
    <property type="entry name" value="HTH-type_TetR-like_transc_reg"/>
</dbReference>
<dbReference type="InterPro" id="IPR036271">
    <property type="entry name" value="Tet_transcr_reg_TetR-rel_C_sf"/>
</dbReference>
<gene>
    <name evidence="5" type="ORF">GCM10011591_37990</name>
</gene>
<reference evidence="5" key="1">
    <citation type="journal article" date="2014" name="Int. J. Syst. Evol. Microbiol.">
        <title>Complete genome sequence of Corynebacterium casei LMG S-19264T (=DSM 44701T), isolated from a smear-ripened cheese.</title>
        <authorList>
            <consortium name="US DOE Joint Genome Institute (JGI-PGF)"/>
            <person name="Walter F."/>
            <person name="Albersmeier A."/>
            <person name="Kalinowski J."/>
            <person name="Ruckert C."/>
        </authorList>
    </citation>
    <scope>NUCLEOTIDE SEQUENCE</scope>
    <source>
        <strain evidence="5">CGMCC 4.7278</strain>
    </source>
</reference>
<dbReference type="InterPro" id="IPR009057">
    <property type="entry name" value="Homeodomain-like_sf"/>
</dbReference>
<keyword evidence="1 2" id="KW-0238">DNA-binding</keyword>
<evidence type="ECO:0000256" key="1">
    <source>
        <dbReference type="ARBA" id="ARBA00023125"/>
    </source>
</evidence>
<feature type="region of interest" description="Disordered" evidence="3">
    <location>
        <begin position="1"/>
        <end position="20"/>
    </location>
</feature>
<dbReference type="GO" id="GO:0000976">
    <property type="term" value="F:transcription cis-regulatory region binding"/>
    <property type="evidence" value="ECO:0007669"/>
    <property type="project" value="TreeGrafter"/>
</dbReference>
<dbReference type="InterPro" id="IPR001647">
    <property type="entry name" value="HTH_TetR"/>
</dbReference>
<keyword evidence="6" id="KW-1185">Reference proteome</keyword>
<protein>
    <submittedName>
        <fullName evidence="5">TetR family transcriptional regulator</fullName>
    </submittedName>
</protein>
<dbReference type="SUPFAM" id="SSF48498">
    <property type="entry name" value="Tetracyclin repressor-like, C-terminal domain"/>
    <property type="match status" value="1"/>
</dbReference>
<evidence type="ECO:0000256" key="3">
    <source>
        <dbReference type="SAM" id="MobiDB-lite"/>
    </source>
</evidence>
<accession>A0A917QPH1</accession>
<evidence type="ECO:0000313" key="5">
    <source>
        <dbReference type="EMBL" id="GGK62116.1"/>
    </source>
</evidence>
<dbReference type="SUPFAM" id="SSF46689">
    <property type="entry name" value="Homeodomain-like"/>
    <property type="match status" value="1"/>
</dbReference>
<comment type="caution">
    <text evidence="5">The sequence shown here is derived from an EMBL/GenBank/DDBJ whole genome shotgun (WGS) entry which is preliminary data.</text>
</comment>
<sequence>MPTAQGQRPGRRYSGMDAEERTRARRSALLDAALEMFGTGGFTSATVKQICAKAALTERYFYESFRDRETCLTALYTELVGELTVATNEAISAAAPGIESAIHAGLGAFVGYLTDDPRRARVILIEVVGVSPELEELRHGVLRAFADVIGAVWAAEPDTDPDDEDSRLTAVALSGAVNNLLVDWLMTGRQQTPDVLTRVCTRLFAAAADGLRG</sequence>
<dbReference type="PANTHER" id="PTHR30055">
    <property type="entry name" value="HTH-TYPE TRANSCRIPTIONAL REGULATOR RUTR"/>
    <property type="match status" value="1"/>
</dbReference>
<reference evidence="5" key="2">
    <citation type="submission" date="2020-09" db="EMBL/GenBank/DDBJ databases">
        <authorList>
            <person name="Sun Q."/>
            <person name="Zhou Y."/>
        </authorList>
    </citation>
    <scope>NUCLEOTIDE SEQUENCE</scope>
    <source>
        <strain evidence="5">CGMCC 4.7278</strain>
    </source>
</reference>
<feature type="DNA-binding region" description="H-T-H motif" evidence="2">
    <location>
        <begin position="46"/>
        <end position="65"/>
    </location>
</feature>
<dbReference type="PROSITE" id="PS50977">
    <property type="entry name" value="HTH_TETR_2"/>
    <property type="match status" value="1"/>
</dbReference>
<evidence type="ECO:0000259" key="4">
    <source>
        <dbReference type="PROSITE" id="PS50977"/>
    </source>
</evidence>
<dbReference type="EMBL" id="BMMW01000004">
    <property type="protein sequence ID" value="GGK62116.1"/>
    <property type="molecule type" value="Genomic_DNA"/>
</dbReference>
<organism evidence="5 6">
    <name type="scientific">Nocardia camponoti</name>
    <dbReference type="NCBI Taxonomy" id="1616106"/>
    <lineage>
        <taxon>Bacteria</taxon>
        <taxon>Bacillati</taxon>
        <taxon>Actinomycetota</taxon>
        <taxon>Actinomycetes</taxon>
        <taxon>Mycobacteriales</taxon>
        <taxon>Nocardiaceae</taxon>
        <taxon>Nocardia</taxon>
    </lineage>
</organism>
<dbReference type="Proteomes" id="UP000612956">
    <property type="component" value="Unassembled WGS sequence"/>
</dbReference>
<evidence type="ECO:0000313" key="6">
    <source>
        <dbReference type="Proteomes" id="UP000612956"/>
    </source>
</evidence>
<dbReference type="AlphaFoldDB" id="A0A917QPH1"/>
<evidence type="ECO:0000256" key="2">
    <source>
        <dbReference type="PROSITE-ProRule" id="PRU00335"/>
    </source>
</evidence>
<dbReference type="GO" id="GO:0003700">
    <property type="term" value="F:DNA-binding transcription factor activity"/>
    <property type="evidence" value="ECO:0007669"/>
    <property type="project" value="TreeGrafter"/>
</dbReference>
<proteinExistence type="predicted"/>
<feature type="domain" description="HTH tetR-type" evidence="4">
    <location>
        <begin position="23"/>
        <end position="83"/>
    </location>
</feature>
<dbReference type="Pfam" id="PF00440">
    <property type="entry name" value="TetR_N"/>
    <property type="match status" value="1"/>
</dbReference>
<dbReference type="Gene3D" id="1.10.357.10">
    <property type="entry name" value="Tetracycline Repressor, domain 2"/>
    <property type="match status" value="1"/>
</dbReference>